<evidence type="ECO:0008006" key="4">
    <source>
        <dbReference type="Google" id="ProtNLM"/>
    </source>
</evidence>
<keyword evidence="3" id="KW-1185">Reference proteome</keyword>
<sequence length="136" mass="15392">MMKIKYIFKSILIAALSLSILPIAAFANDNTVMNDDSNIGISVDSHLVANDDSKKISLIIEKGNSVELIVTHFVKQFDYQIKWDTEDFISGYRVSYEGEDPMDVLKEFVNDVRKNGKLIKATVYKNNILVVENESK</sequence>
<protein>
    <recommendedName>
        <fullName evidence="4">Toxin co-regulated pilus biosynthesis protein Q C-terminal domain-containing protein</fullName>
    </recommendedName>
</protein>
<name>A0ABX5WW61_9GAMM</name>
<organism evidence="2 3">
    <name type="scientific">Shewanella psychropiezotolerans</name>
    <dbReference type="NCBI Taxonomy" id="2593655"/>
    <lineage>
        <taxon>Bacteria</taxon>
        <taxon>Pseudomonadati</taxon>
        <taxon>Pseudomonadota</taxon>
        <taxon>Gammaproteobacteria</taxon>
        <taxon>Alteromonadales</taxon>
        <taxon>Shewanellaceae</taxon>
        <taxon>Shewanella</taxon>
    </lineage>
</organism>
<gene>
    <name evidence="2" type="ORF">FM037_08940</name>
</gene>
<keyword evidence="1" id="KW-0732">Signal</keyword>
<feature type="chain" id="PRO_5046522928" description="Toxin co-regulated pilus biosynthesis protein Q C-terminal domain-containing protein" evidence="1">
    <location>
        <begin position="28"/>
        <end position="136"/>
    </location>
</feature>
<evidence type="ECO:0000313" key="3">
    <source>
        <dbReference type="Proteomes" id="UP000315947"/>
    </source>
</evidence>
<reference evidence="2 3" key="1">
    <citation type="submission" date="2019-07" db="EMBL/GenBank/DDBJ databases">
        <title>Shewanella sp. YLB-06 whole genomic sequence.</title>
        <authorList>
            <person name="Yu L."/>
        </authorList>
    </citation>
    <scope>NUCLEOTIDE SEQUENCE [LARGE SCALE GENOMIC DNA]</scope>
    <source>
        <strain evidence="2 3">YLB-06</strain>
    </source>
</reference>
<feature type="signal peptide" evidence="1">
    <location>
        <begin position="1"/>
        <end position="27"/>
    </location>
</feature>
<evidence type="ECO:0000256" key="1">
    <source>
        <dbReference type="SAM" id="SignalP"/>
    </source>
</evidence>
<dbReference type="EMBL" id="CP041614">
    <property type="protein sequence ID" value="QDO83330.1"/>
    <property type="molecule type" value="Genomic_DNA"/>
</dbReference>
<dbReference type="RefSeq" id="WP_144045709.1">
    <property type="nucleotide sequence ID" value="NZ_CP041614.1"/>
</dbReference>
<accession>A0ABX5WW61</accession>
<proteinExistence type="predicted"/>
<dbReference type="Proteomes" id="UP000315947">
    <property type="component" value="Chromosome"/>
</dbReference>
<evidence type="ECO:0000313" key="2">
    <source>
        <dbReference type="EMBL" id="QDO83330.1"/>
    </source>
</evidence>